<name>A0A5B0N109_PUCGR</name>
<feature type="compositionally biased region" description="Low complexity" evidence="1">
    <location>
        <begin position="243"/>
        <end position="254"/>
    </location>
</feature>
<feature type="compositionally biased region" description="Basic and acidic residues" evidence="1">
    <location>
        <begin position="263"/>
        <end position="279"/>
    </location>
</feature>
<proteinExistence type="predicted"/>
<feature type="region of interest" description="Disordered" evidence="1">
    <location>
        <begin position="186"/>
        <end position="327"/>
    </location>
</feature>
<feature type="compositionally biased region" description="Basic residues" evidence="1">
    <location>
        <begin position="316"/>
        <end position="327"/>
    </location>
</feature>
<evidence type="ECO:0000256" key="1">
    <source>
        <dbReference type="SAM" id="MobiDB-lite"/>
    </source>
</evidence>
<feature type="signal peptide" evidence="2">
    <location>
        <begin position="1"/>
        <end position="21"/>
    </location>
</feature>
<feature type="chain" id="PRO_5022886293" evidence="2">
    <location>
        <begin position="22"/>
        <end position="327"/>
    </location>
</feature>
<dbReference type="PANTHER" id="PTHR35396">
    <property type="entry name" value="SMALL SECRETED PROTEIN"/>
    <property type="match status" value="1"/>
</dbReference>
<feature type="compositionally biased region" description="Polar residues" evidence="1">
    <location>
        <begin position="280"/>
        <end position="297"/>
    </location>
</feature>
<comment type="caution">
    <text evidence="3">The sequence shown here is derived from an EMBL/GenBank/DDBJ whole genome shotgun (WGS) entry which is preliminary data.</text>
</comment>
<dbReference type="EMBL" id="VDEP01000439">
    <property type="protein sequence ID" value="KAA1082223.1"/>
    <property type="molecule type" value="Genomic_DNA"/>
</dbReference>
<gene>
    <name evidence="3" type="ORF">PGTUg99_028173</name>
</gene>
<evidence type="ECO:0000313" key="4">
    <source>
        <dbReference type="Proteomes" id="UP000325313"/>
    </source>
</evidence>
<feature type="compositionally biased region" description="Low complexity" evidence="1">
    <location>
        <begin position="305"/>
        <end position="315"/>
    </location>
</feature>
<dbReference type="Proteomes" id="UP000325313">
    <property type="component" value="Unassembled WGS sequence"/>
</dbReference>
<dbReference type="PANTHER" id="PTHR35396:SF1">
    <property type="entry name" value="SMALL SECRETED PROTEIN"/>
    <property type="match status" value="1"/>
</dbReference>
<reference evidence="3 4" key="1">
    <citation type="submission" date="2019-05" db="EMBL/GenBank/DDBJ databases">
        <title>Emergence of the Ug99 lineage of the wheat stem rust pathogen through somatic hybridization.</title>
        <authorList>
            <person name="Li F."/>
            <person name="Upadhyaya N.M."/>
            <person name="Sperschneider J."/>
            <person name="Matny O."/>
            <person name="Nguyen-Phuc H."/>
            <person name="Mago R."/>
            <person name="Raley C."/>
            <person name="Miller M.E."/>
            <person name="Silverstein K.A.T."/>
            <person name="Henningsen E."/>
            <person name="Hirsch C.D."/>
            <person name="Visser B."/>
            <person name="Pretorius Z.A."/>
            <person name="Steffenson B.J."/>
            <person name="Schwessinger B."/>
            <person name="Dodds P.N."/>
            <person name="Figueroa M."/>
        </authorList>
    </citation>
    <scope>NUCLEOTIDE SEQUENCE [LARGE SCALE GENOMIC DNA]</scope>
    <source>
        <strain evidence="3 4">Ug99</strain>
    </source>
</reference>
<evidence type="ECO:0000313" key="3">
    <source>
        <dbReference type="EMBL" id="KAA1082223.1"/>
    </source>
</evidence>
<dbReference type="AlphaFoldDB" id="A0A5B0N109"/>
<evidence type="ECO:0000256" key="2">
    <source>
        <dbReference type="SAM" id="SignalP"/>
    </source>
</evidence>
<sequence>MGFSCLTAFFISFFLAGLVSANWDPSTGYLHNYRPSPAWLNKFKPSESSPHVQVSECSINTRLHYPKVQVFAWFEVNHVWDGNHGCPYGTCHAYVVHPAAADMVPSFTEGHSFFWHKTGGLPGNGVKPISNPRHGGFGYEVSLTGKFIDGPANTQSQQLDHDGKYPGFNKKKLQLWSQAEMNAFKGTDQSQKHPKCGTPCGPNKDPGSAPGAYGGYKPASASTYKPPKGWKPNKGDTCFKNGPDLLPKPDLSKPAKGSSNLNKPKEEDSTTDPKHKDADNLTTKPKNQQQDSSTTDPSNKKDGSSTKTTKSSSNPTHRKKSLRKKCT</sequence>
<keyword evidence="2" id="KW-0732">Signal</keyword>
<organism evidence="3 4">
    <name type="scientific">Puccinia graminis f. sp. tritici</name>
    <dbReference type="NCBI Taxonomy" id="56615"/>
    <lineage>
        <taxon>Eukaryota</taxon>
        <taxon>Fungi</taxon>
        <taxon>Dikarya</taxon>
        <taxon>Basidiomycota</taxon>
        <taxon>Pucciniomycotina</taxon>
        <taxon>Pucciniomycetes</taxon>
        <taxon>Pucciniales</taxon>
        <taxon>Pucciniaceae</taxon>
        <taxon>Puccinia</taxon>
    </lineage>
</organism>
<protein>
    <submittedName>
        <fullName evidence="3">Uncharacterized protein</fullName>
    </submittedName>
</protein>
<accession>A0A5B0N109</accession>